<keyword evidence="1" id="KW-0175">Coiled coil</keyword>
<feature type="coiled-coil region" evidence="1">
    <location>
        <begin position="205"/>
        <end position="239"/>
    </location>
</feature>
<evidence type="ECO:0000256" key="1">
    <source>
        <dbReference type="SAM" id="Coils"/>
    </source>
</evidence>
<keyword evidence="3" id="KW-1185">Reference proteome</keyword>
<accession>A0A9Q0WCP7</accession>
<sequence>MHHDTQTSHLSLTKDVLGVVATLGKVDDDNLSRLFSEYLGVETMLAVVCKTYEGVKALETYDKDGQINKGSGFHALGDSIGKELDGRYLVICLENIRPYCGEFMVDDPQRRLDLLKPKLPNGDGHGLRETLFYNLFSRVQVYKTREDMVFSLPCISDGAISLDGGMIKGVGVFSLGNRNDVDVRFPKSSVTSTLPDNYFDTEKHLKEMKWKREKMLEDIKREQALLDSARQSFERKKEEFVKFLAHSSAYAAQAGFTPR</sequence>
<evidence type="ECO:0000313" key="3">
    <source>
        <dbReference type="Proteomes" id="UP001151752"/>
    </source>
</evidence>
<protein>
    <submittedName>
        <fullName evidence="2">PROTEIN DEFECTIVE IN MERISTEM SILENCING 3</fullName>
    </submittedName>
</protein>
<proteinExistence type="predicted"/>
<dbReference type="AlphaFoldDB" id="A0A9Q0WCP7"/>
<dbReference type="PANTHER" id="PTHR33566">
    <property type="entry name" value="EN/SPM-LIKE TRANSPOSON-RELATED"/>
    <property type="match status" value="1"/>
</dbReference>
<dbReference type="Proteomes" id="UP001151752">
    <property type="component" value="Chromosome 12"/>
</dbReference>
<comment type="caution">
    <text evidence="2">The sequence shown here is derived from an EMBL/GenBank/DDBJ whole genome shotgun (WGS) entry which is preliminary data.</text>
</comment>
<evidence type="ECO:0000313" key="2">
    <source>
        <dbReference type="EMBL" id="KAJ6764777.1"/>
    </source>
</evidence>
<organism evidence="2 3">
    <name type="scientific">Salix koriyanagi</name>
    <dbReference type="NCBI Taxonomy" id="2511006"/>
    <lineage>
        <taxon>Eukaryota</taxon>
        <taxon>Viridiplantae</taxon>
        <taxon>Streptophyta</taxon>
        <taxon>Embryophyta</taxon>
        <taxon>Tracheophyta</taxon>
        <taxon>Spermatophyta</taxon>
        <taxon>Magnoliopsida</taxon>
        <taxon>eudicotyledons</taxon>
        <taxon>Gunneridae</taxon>
        <taxon>Pentapetalae</taxon>
        <taxon>rosids</taxon>
        <taxon>fabids</taxon>
        <taxon>Malpighiales</taxon>
        <taxon>Salicaceae</taxon>
        <taxon>Saliceae</taxon>
        <taxon>Salix</taxon>
    </lineage>
</organism>
<gene>
    <name evidence="2" type="ORF">OIU74_023615</name>
</gene>
<dbReference type="PANTHER" id="PTHR33566:SF6">
    <property type="entry name" value="PROTEIN DEFECTIVE IN MERISTEM SILENCING 3"/>
    <property type="match status" value="1"/>
</dbReference>
<reference evidence="2" key="1">
    <citation type="submission" date="2022-11" db="EMBL/GenBank/DDBJ databases">
        <authorList>
            <person name="Hyden B.L."/>
            <person name="Feng K."/>
            <person name="Yates T."/>
            <person name="Jawdy S."/>
            <person name="Smart L.B."/>
            <person name="Muchero W."/>
        </authorList>
    </citation>
    <scope>NUCLEOTIDE SEQUENCE</scope>
    <source>
        <tissue evidence="2">Shoot tip</tissue>
    </source>
</reference>
<reference evidence="2" key="2">
    <citation type="journal article" date="2023" name="Int. J. Mol. Sci.">
        <title>De Novo Assembly and Annotation of 11 Diverse Shrub Willow (Salix) Genomes Reveals Novel Gene Organization in Sex-Linked Regions.</title>
        <authorList>
            <person name="Hyden B."/>
            <person name="Feng K."/>
            <person name="Yates T.B."/>
            <person name="Jawdy S."/>
            <person name="Cereghino C."/>
            <person name="Smart L.B."/>
            <person name="Muchero W."/>
        </authorList>
    </citation>
    <scope>NUCLEOTIDE SEQUENCE</scope>
    <source>
        <tissue evidence="2">Shoot tip</tissue>
    </source>
</reference>
<dbReference type="EMBL" id="JAPFFM010000004">
    <property type="protein sequence ID" value="KAJ6764777.1"/>
    <property type="molecule type" value="Genomic_DNA"/>
</dbReference>
<name>A0A9Q0WCP7_9ROSI</name>